<feature type="transmembrane region" description="Helical" evidence="1">
    <location>
        <begin position="279"/>
        <end position="307"/>
    </location>
</feature>
<comment type="caution">
    <text evidence="2">The sequence shown here is derived from an EMBL/GenBank/DDBJ whole genome shotgun (WGS) entry which is preliminary data.</text>
</comment>
<reference evidence="2" key="1">
    <citation type="submission" date="2022-04" db="EMBL/GenBank/DDBJ databases">
        <title>A functionally conserved STORR gene fusion in Papaver species that diverged 16.8 million years ago.</title>
        <authorList>
            <person name="Catania T."/>
        </authorList>
    </citation>
    <scope>NUCLEOTIDE SEQUENCE</scope>
    <source>
        <strain evidence="2">S-188037</strain>
    </source>
</reference>
<organism evidence="2 3">
    <name type="scientific">Papaver atlanticum</name>
    <dbReference type="NCBI Taxonomy" id="357466"/>
    <lineage>
        <taxon>Eukaryota</taxon>
        <taxon>Viridiplantae</taxon>
        <taxon>Streptophyta</taxon>
        <taxon>Embryophyta</taxon>
        <taxon>Tracheophyta</taxon>
        <taxon>Spermatophyta</taxon>
        <taxon>Magnoliopsida</taxon>
        <taxon>Ranunculales</taxon>
        <taxon>Papaveraceae</taxon>
        <taxon>Papaveroideae</taxon>
        <taxon>Papaver</taxon>
    </lineage>
</organism>
<dbReference type="AlphaFoldDB" id="A0AAD4SYE3"/>
<accession>A0AAD4SYE3</accession>
<keyword evidence="3" id="KW-1185">Reference proteome</keyword>
<keyword evidence="1" id="KW-1133">Transmembrane helix</keyword>
<sequence>MDRKLAEFHFMGIDDIYREAYKVTLSWEKIFSRIALALILPFAIISLAQLEISALAMNAIQSNLQNLDLTQMEKSKYMSNLESRFASEMMILNASKVIYVLFSVILSQFLTSAVVYTVACVYCSKDITFKEVMRAVPKLWKRLMITFLWLFLILFVYFFIMSVIIMLMMILFVVVSGILSTQLSEKSISNMYVLLIILVIPCIIGAIYISFVGYMANVVSILEDIRGVKAMKKGKNLIKGKIWIVLVANIQLQICNTGTVFAFSSLVVHGESLAMVFRVSLGILCFVLLVIFIHFGLVIQTIIYFVCKSYHKENIDKSSLGDHLDGYHLGQYVPLSKDEDIQLAGCSV</sequence>
<proteinExistence type="predicted"/>
<dbReference type="PANTHER" id="PTHR33133:SF5">
    <property type="entry name" value="OS08G0107100 PROTEIN"/>
    <property type="match status" value="1"/>
</dbReference>
<evidence type="ECO:0000256" key="1">
    <source>
        <dbReference type="SAM" id="Phobius"/>
    </source>
</evidence>
<feature type="transmembrane region" description="Helical" evidence="1">
    <location>
        <begin position="143"/>
        <end position="172"/>
    </location>
</feature>
<dbReference type="Proteomes" id="UP001202328">
    <property type="component" value="Unassembled WGS sequence"/>
</dbReference>
<protein>
    <submittedName>
        <fullName evidence="2">Uncharacterized protein</fullName>
    </submittedName>
</protein>
<evidence type="ECO:0000313" key="2">
    <source>
        <dbReference type="EMBL" id="KAI3926657.1"/>
    </source>
</evidence>
<keyword evidence="1" id="KW-0472">Membrane</keyword>
<evidence type="ECO:0000313" key="3">
    <source>
        <dbReference type="Proteomes" id="UP001202328"/>
    </source>
</evidence>
<feature type="transmembrane region" description="Helical" evidence="1">
    <location>
        <begin position="30"/>
        <end position="48"/>
    </location>
</feature>
<dbReference type="EMBL" id="JAJJMB010007966">
    <property type="protein sequence ID" value="KAI3926657.1"/>
    <property type="molecule type" value="Genomic_DNA"/>
</dbReference>
<feature type="transmembrane region" description="Helical" evidence="1">
    <location>
        <begin position="97"/>
        <end position="122"/>
    </location>
</feature>
<dbReference type="PANTHER" id="PTHR33133">
    <property type="entry name" value="OS08G0107100 PROTEIN-RELATED"/>
    <property type="match status" value="1"/>
</dbReference>
<keyword evidence="1" id="KW-0812">Transmembrane</keyword>
<feature type="transmembrane region" description="Helical" evidence="1">
    <location>
        <begin position="242"/>
        <end position="267"/>
    </location>
</feature>
<name>A0AAD4SYE3_9MAGN</name>
<gene>
    <name evidence="2" type="ORF">MKW98_014304</name>
</gene>
<feature type="transmembrane region" description="Helical" evidence="1">
    <location>
        <begin position="192"/>
        <end position="222"/>
    </location>
</feature>